<evidence type="ECO:0000256" key="3">
    <source>
        <dbReference type="ARBA" id="ARBA00023004"/>
    </source>
</evidence>
<dbReference type="Pfam" id="PF00355">
    <property type="entry name" value="Rieske"/>
    <property type="match status" value="1"/>
</dbReference>
<dbReference type="GO" id="GO:0005737">
    <property type="term" value="C:cytoplasm"/>
    <property type="evidence" value="ECO:0007669"/>
    <property type="project" value="TreeGrafter"/>
</dbReference>
<evidence type="ECO:0000256" key="5">
    <source>
        <dbReference type="SAM" id="MobiDB-lite"/>
    </source>
</evidence>
<dbReference type="AlphaFoldDB" id="A0AAN6MCT5"/>
<dbReference type="EMBL" id="MU856101">
    <property type="protein sequence ID" value="KAK3897658.1"/>
    <property type="molecule type" value="Genomic_DNA"/>
</dbReference>
<feature type="region of interest" description="Disordered" evidence="5">
    <location>
        <begin position="530"/>
        <end position="555"/>
    </location>
</feature>
<keyword evidence="3" id="KW-0408">Iron</keyword>
<reference evidence="7" key="1">
    <citation type="journal article" date="2023" name="Mol. Phylogenet. Evol.">
        <title>Genome-scale phylogeny and comparative genomics of the fungal order Sordariales.</title>
        <authorList>
            <person name="Hensen N."/>
            <person name="Bonometti L."/>
            <person name="Westerberg I."/>
            <person name="Brannstrom I.O."/>
            <person name="Guillou S."/>
            <person name="Cros-Aarteil S."/>
            <person name="Calhoun S."/>
            <person name="Haridas S."/>
            <person name="Kuo A."/>
            <person name="Mondo S."/>
            <person name="Pangilinan J."/>
            <person name="Riley R."/>
            <person name="LaButti K."/>
            <person name="Andreopoulos B."/>
            <person name="Lipzen A."/>
            <person name="Chen C."/>
            <person name="Yan M."/>
            <person name="Daum C."/>
            <person name="Ng V."/>
            <person name="Clum A."/>
            <person name="Steindorff A."/>
            <person name="Ohm R.A."/>
            <person name="Martin F."/>
            <person name="Silar P."/>
            <person name="Natvig D.O."/>
            <person name="Lalanne C."/>
            <person name="Gautier V."/>
            <person name="Ament-Velasquez S.L."/>
            <person name="Kruys A."/>
            <person name="Hutchinson M.I."/>
            <person name="Powell A.J."/>
            <person name="Barry K."/>
            <person name="Miller A.N."/>
            <person name="Grigoriev I.V."/>
            <person name="Debuchy R."/>
            <person name="Gladieux P."/>
            <person name="Hiltunen Thoren M."/>
            <person name="Johannesson H."/>
        </authorList>
    </citation>
    <scope>NUCLEOTIDE SEQUENCE</scope>
    <source>
        <strain evidence="7">CBS 103.79</strain>
    </source>
</reference>
<evidence type="ECO:0000259" key="6">
    <source>
        <dbReference type="PROSITE" id="PS51296"/>
    </source>
</evidence>
<dbReference type="InterPro" id="IPR017941">
    <property type="entry name" value="Rieske_2Fe-2S"/>
</dbReference>
<evidence type="ECO:0000256" key="4">
    <source>
        <dbReference type="ARBA" id="ARBA00023014"/>
    </source>
</evidence>
<dbReference type="GO" id="GO:0051537">
    <property type="term" value="F:2 iron, 2 sulfur cluster binding"/>
    <property type="evidence" value="ECO:0007669"/>
    <property type="project" value="UniProtKB-KW"/>
</dbReference>
<dbReference type="CDD" id="cd03477">
    <property type="entry name" value="Rieske_YhfW_C"/>
    <property type="match status" value="1"/>
</dbReference>
<keyword evidence="4" id="KW-0411">Iron-sulfur</keyword>
<evidence type="ECO:0000313" key="7">
    <source>
        <dbReference type="EMBL" id="KAK3897658.1"/>
    </source>
</evidence>
<dbReference type="FunFam" id="2.102.10.10:FF:000014">
    <property type="entry name" value="Oxidoreductase, FAD dependent"/>
    <property type="match status" value="1"/>
</dbReference>
<accession>A0AAN6MCT5</accession>
<dbReference type="SUPFAM" id="SSF50022">
    <property type="entry name" value="ISP domain"/>
    <property type="match status" value="1"/>
</dbReference>
<evidence type="ECO:0000313" key="8">
    <source>
        <dbReference type="Proteomes" id="UP001303889"/>
    </source>
</evidence>
<dbReference type="InterPro" id="IPR038010">
    <property type="entry name" value="YhfW_C"/>
</dbReference>
<protein>
    <recommendedName>
        <fullName evidence="6">Rieske domain-containing protein</fullName>
    </recommendedName>
</protein>
<dbReference type="InterPro" id="IPR036188">
    <property type="entry name" value="FAD/NAD-bd_sf"/>
</dbReference>
<dbReference type="Gene3D" id="3.50.50.60">
    <property type="entry name" value="FAD/NAD(P)-binding domain"/>
    <property type="match status" value="1"/>
</dbReference>
<dbReference type="PANTHER" id="PTHR13847">
    <property type="entry name" value="SARCOSINE DEHYDROGENASE-RELATED"/>
    <property type="match status" value="1"/>
</dbReference>
<keyword evidence="2" id="KW-0479">Metal-binding</keyword>
<dbReference type="Gene3D" id="2.102.10.10">
    <property type="entry name" value="Rieske [2Fe-2S] iron-sulphur domain"/>
    <property type="match status" value="1"/>
</dbReference>
<dbReference type="InterPro" id="IPR006076">
    <property type="entry name" value="FAD-dep_OxRdtase"/>
</dbReference>
<evidence type="ECO:0000256" key="1">
    <source>
        <dbReference type="ARBA" id="ARBA00022714"/>
    </source>
</evidence>
<reference evidence="7" key="2">
    <citation type="submission" date="2023-05" db="EMBL/GenBank/DDBJ databases">
        <authorList>
            <consortium name="Lawrence Berkeley National Laboratory"/>
            <person name="Steindorff A."/>
            <person name="Hensen N."/>
            <person name="Bonometti L."/>
            <person name="Westerberg I."/>
            <person name="Brannstrom I.O."/>
            <person name="Guillou S."/>
            <person name="Cros-Aarteil S."/>
            <person name="Calhoun S."/>
            <person name="Haridas S."/>
            <person name="Kuo A."/>
            <person name="Mondo S."/>
            <person name="Pangilinan J."/>
            <person name="Riley R."/>
            <person name="Labutti K."/>
            <person name="Andreopoulos B."/>
            <person name="Lipzen A."/>
            <person name="Chen C."/>
            <person name="Yanf M."/>
            <person name="Daum C."/>
            <person name="Ng V."/>
            <person name="Clum A."/>
            <person name="Ohm R."/>
            <person name="Martin F."/>
            <person name="Silar P."/>
            <person name="Natvig D."/>
            <person name="Lalanne C."/>
            <person name="Gautier V."/>
            <person name="Ament-Velasquez S.L."/>
            <person name="Kruys A."/>
            <person name="Hutchinson M.I."/>
            <person name="Powell A.J."/>
            <person name="Barry K."/>
            <person name="Miller A.N."/>
            <person name="Grigoriev I.V."/>
            <person name="Debuchy R."/>
            <person name="Gladieux P."/>
            <person name="Thoren M.H."/>
            <person name="Johannesson H."/>
        </authorList>
    </citation>
    <scope>NUCLEOTIDE SEQUENCE</scope>
    <source>
        <strain evidence="7">CBS 103.79</strain>
    </source>
</reference>
<feature type="domain" description="Rieske" evidence="6">
    <location>
        <begin position="454"/>
        <end position="537"/>
    </location>
</feature>
<dbReference type="InterPro" id="IPR036922">
    <property type="entry name" value="Rieske_2Fe-2S_sf"/>
</dbReference>
<dbReference type="GO" id="GO:0046872">
    <property type="term" value="F:metal ion binding"/>
    <property type="evidence" value="ECO:0007669"/>
    <property type="project" value="UniProtKB-KW"/>
</dbReference>
<evidence type="ECO:0000256" key="2">
    <source>
        <dbReference type="ARBA" id="ARBA00022723"/>
    </source>
</evidence>
<sequence>MPLLASRQTARVAAGRLLQRQTSCLLSGKDPYLSTNGLAPPVWTHSVPLPLPFSFPPPTTPHITTPICIVGAGATGLHAAYELVSRGHAVTMLEARDVLSGESGRMEGGVSNLVVGGYHGLRERLGGETAGVVAEGLTWARERVWEVAGTVGAAGARRVYEVVFGEDVAGLKEEEAVMAALELDGRLEDNLAIPGWTDQPPLHGLVSPNQLALHPTRYLTALLTWLTTQPNFQCFTHTRATSITENPISLLTPTHPALTITTSIPTTIHATHAIEATSIPLQKLSIISTLTSLRTYHLALPLPHPSTPDLLLHTPSPFPISLSLTPRSPSSSYLLVSGSPHPVGQDPSTPHFLSLEEWARARVPSAGPTEYAWSSQSVMSPDGVGIVGRNPGSHRVMVYAALAGRVLADEIEGRENGWAGVLSPARDGGLVKSFPGMVKHDVRINLGYERFVGGDVGEVEDLGRGEGGVLHAATSRPLAIYKDEEGKLHKYSALCPHMQGVVCWNAAEKTFDCPVHGSRFSREGLCLSGPAKEDLKPIDKTPGKEDDEYASGSGM</sequence>
<dbReference type="SUPFAM" id="SSF51905">
    <property type="entry name" value="FAD/NAD(P)-binding domain"/>
    <property type="match status" value="1"/>
</dbReference>
<keyword evidence="1" id="KW-0001">2Fe-2S</keyword>
<feature type="compositionally biased region" description="Basic and acidic residues" evidence="5">
    <location>
        <begin position="531"/>
        <end position="544"/>
    </location>
</feature>
<organism evidence="7 8">
    <name type="scientific">Staphylotrichum tortipilum</name>
    <dbReference type="NCBI Taxonomy" id="2831512"/>
    <lineage>
        <taxon>Eukaryota</taxon>
        <taxon>Fungi</taxon>
        <taxon>Dikarya</taxon>
        <taxon>Ascomycota</taxon>
        <taxon>Pezizomycotina</taxon>
        <taxon>Sordariomycetes</taxon>
        <taxon>Sordariomycetidae</taxon>
        <taxon>Sordariales</taxon>
        <taxon>Chaetomiaceae</taxon>
        <taxon>Staphylotrichum</taxon>
    </lineage>
</organism>
<comment type="caution">
    <text evidence="7">The sequence shown here is derived from an EMBL/GenBank/DDBJ whole genome shotgun (WGS) entry which is preliminary data.</text>
</comment>
<dbReference type="Proteomes" id="UP001303889">
    <property type="component" value="Unassembled WGS sequence"/>
</dbReference>
<dbReference type="PROSITE" id="PS51296">
    <property type="entry name" value="RIESKE"/>
    <property type="match status" value="1"/>
</dbReference>
<dbReference type="Gene3D" id="3.30.9.10">
    <property type="entry name" value="D-Amino Acid Oxidase, subunit A, domain 2"/>
    <property type="match status" value="1"/>
</dbReference>
<dbReference type="PANTHER" id="PTHR13847:SF281">
    <property type="entry name" value="FAD DEPENDENT OXIDOREDUCTASE DOMAIN-CONTAINING PROTEIN"/>
    <property type="match status" value="1"/>
</dbReference>
<keyword evidence="8" id="KW-1185">Reference proteome</keyword>
<proteinExistence type="predicted"/>
<name>A0AAN6MCT5_9PEZI</name>
<dbReference type="Pfam" id="PF01266">
    <property type="entry name" value="DAO"/>
    <property type="match status" value="1"/>
</dbReference>
<gene>
    <name evidence="7" type="ORF">C8A05DRAFT_47802</name>
</gene>